<proteinExistence type="inferred from homology"/>
<organism evidence="3 4">
    <name type="scientific">Kordia antarctica</name>
    <dbReference type="NCBI Taxonomy" id="1218801"/>
    <lineage>
        <taxon>Bacteria</taxon>
        <taxon>Pseudomonadati</taxon>
        <taxon>Bacteroidota</taxon>
        <taxon>Flavobacteriia</taxon>
        <taxon>Flavobacteriales</taxon>
        <taxon>Flavobacteriaceae</taxon>
        <taxon>Kordia</taxon>
    </lineage>
</organism>
<protein>
    <submittedName>
        <fullName evidence="3">Surfactin synthase thioesterase subunit</fullName>
        <ecNumber evidence="3">3.1.2.-</ecNumber>
    </submittedName>
</protein>
<evidence type="ECO:0000256" key="1">
    <source>
        <dbReference type="ARBA" id="ARBA00007169"/>
    </source>
</evidence>
<dbReference type="AlphaFoldDB" id="A0A7L4ZG68"/>
<accession>A0A7L4ZG68</accession>
<dbReference type="InterPro" id="IPR012223">
    <property type="entry name" value="TEII"/>
</dbReference>
<dbReference type="SUPFAM" id="SSF53474">
    <property type="entry name" value="alpha/beta-Hydrolases"/>
    <property type="match status" value="1"/>
</dbReference>
<sequence>MQLFLLHFAGGSCYSYEFLRKSIPDNFDFLQLELPGRGKRYKDAFLMNRSDAVKDYVSQIKEKRTSASYVLYGHSMGAYLAYFVAKEMERIGDPPVKLVLSGNSGPNVIEYDEEGNIVKKPKRYLMNDEEFKEELKELGGVNEEIFTNKELFDFFTPILRADFEVVEKDESNLEAQNERVNIPIHVLMGDEEEYVDYIDNWKRYTFSYFESQILKGNHFFIYEYPEKIAEVIKSAKVYY</sequence>
<dbReference type="EC" id="3.1.2.-" evidence="3"/>
<dbReference type="InterPro" id="IPR001031">
    <property type="entry name" value="Thioesterase"/>
</dbReference>
<dbReference type="EMBL" id="CP019288">
    <property type="protein sequence ID" value="QHI35437.1"/>
    <property type="molecule type" value="Genomic_DNA"/>
</dbReference>
<feature type="domain" description="Thioesterase" evidence="2">
    <location>
        <begin position="2"/>
        <end position="233"/>
    </location>
</feature>
<evidence type="ECO:0000259" key="2">
    <source>
        <dbReference type="Pfam" id="PF00975"/>
    </source>
</evidence>
<dbReference type="GO" id="GO:0008610">
    <property type="term" value="P:lipid biosynthetic process"/>
    <property type="evidence" value="ECO:0007669"/>
    <property type="project" value="TreeGrafter"/>
</dbReference>
<keyword evidence="4" id="KW-1185">Reference proteome</keyword>
<dbReference type="InterPro" id="IPR029058">
    <property type="entry name" value="AB_hydrolase_fold"/>
</dbReference>
<name>A0A7L4ZG68_9FLAO</name>
<evidence type="ECO:0000313" key="4">
    <source>
        <dbReference type="Proteomes" id="UP000464657"/>
    </source>
</evidence>
<dbReference type="GO" id="GO:0016787">
    <property type="term" value="F:hydrolase activity"/>
    <property type="evidence" value="ECO:0007669"/>
    <property type="project" value="UniProtKB-KW"/>
</dbReference>
<evidence type="ECO:0000313" key="3">
    <source>
        <dbReference type="EMBL" id="QHI35437.1"/>
    </source>
</evidence>
<dbReference type="Pfam" id="PF00975">
    <property type="entry name" value="Thioesterase"/>
    <property type="match status" value="1"/>
</dbReference>
<dbReference type="PANTHER" id="PTHR11487:SF0">
    <property type="entry name" value="S-ACYL FATTY ACID SYNTHASE THIOESTERASE, MEDIUM CHAIN"/>
    <property type="match status" value="1"/>
</dbReference>
<dbReference type="KEGG" id="kan:IMCC3317_07830"/>
<dbReference type="PANTHER" id="PTHR11487">
    <property type="entry name" value="THIOESTERASE"/>
    <property type="match status" value="1"/>
</dbReference>
<reference evidence="3 4" key="1">
    <citation type="journal article" date="2013" name="Int. J. Syst. Evol. Microbiol.">
        <title>Kordia antarctica sp. nov., isolated from Antarctic seawater.</title>
        <authorList>
            <person name="Baek K."/>
            <person name="Choi A."/>
            <person name="Kang I."/>
            <person name="Lee K."/>
            <person name="Cho J.C."/>
        </authorList>
    </citation>
    <scope>NUCLEOTIDE SEQUENCE [LARGE SCALE GENOMIC DNA]</scope>
    <source>
        <strain evidence="3 4">IMCC3317</strain>
    </source>
</reference>
<comment type="similarity">
    <text evidence="1">Belongs to the thioesterase family.</text>
</comment>
<dbReference type="Gene3D" id="3.40.50.1820">
    <property type="entry name" value="alpha/beta hydrolase"/>
    <property type="match status" value="1"/>
</dbReference>
<dbReference type="OrthoDB" id="2213423at2"/>
<gene>
    <name evidence="3" type="primary">srfAD</name>
    <name evidence="3" type="ORF">IMCC3317_07830</name>
</gene>
<keyword evidence="3" id="KW-0378">Hydrolase</keyword>
<dbReference type="Proteomes" id="UP000464657">
    <property type="component" value="Chromosome"/>
</dbReference>
<dbReference type="RefSeq" id="WP_160128179.1">
    <property type="nucleotide sequence ID" value="NZ_CP019288.1"/>
</dbReference>